<organism evidence="1 2">
    <name type="scientific">Wuchereria bancrofti</name>
    <dbReference type="NCBI Taxonomy" id="6293"/>
    <lineage>
        <taxon>Eukaryota</taxon>
        <taxon>Metazoa</taxon>
        <taxon>Ecdysozoa</taxon>
        <taxon>Nematoda</taxon>
        <taxon>Chromadorea</taxon>
        <taxon>Rhabditida</taxon>
        <taxon>Spirurina</taxon>
        <taxon>Spiruromorpha</taxon>
        <taxon>Filarioidea</taxon>
        <taxon>Onchocercidae</taxon>
        <taxon>Wuchereria</taxon>
    </lineage>
</organism>
<name>A0AAF5Q2E5_WUCBA</name>
<dbReference type="Proteomes" id="UP000093561">
    <property type="component" value="Unassembled WGS sequence"/>
</dbReference>
<reference evidence="1" key="1">
    <citation type="submission" date="2015-03" db="EMBL/GenBank/DDBJ databases">
        <title>Wuchereria bancrofti Genome Sequencing Papua New Guinea Strain.</title>
        <authorList>
            <person name="Small S.T."/>
            <person name="Serre D."/>
            <person name="Zimmerman P.A."/>
        </authorList>
    </citation>
    <scope>NUCLEOTIDE SEQUENCE [LARGE SCALE GENOMIC DNA]</scope>
    <source>
        <strain evidence="1">pt0022</strain>
    </source>
</reference>
<reference evidence="2" key="3">
    <citation type="submission" date="2024-02" db="UniProtKB">
        <authorList>
            <consortium name="WormBaseParasite"/>
        </authorList>
    </citation>
    <scope>IDENTIFICATION</scope>
    <source>
        <strain evidence="2">pt0022</strain>
    </source>
</reference>
<protein>
    <submittedName>
        <fullName evidence="2">Uncharacterized protein</fullName>
    </submittedName>
</protein>
<dbReference type="AlphaFoldDB" id="A0AAF5Q2E5"/>
<evidence type="ECO:0000313" key="1">
    <source>
        <dbReference type="Proteomes" id="UP000093561"/>
    </source>
</evidence>
<reference evidence="1" key="2">
    <citation type="journal article" date="2016" name="Mol. Ecol.">
        <title>Population genomics of the filarial nematode parasite Wuchereria bancrofti from mosquitoes.</title>
        <authorList>
            <person name="Small S.T."/>
            <person name="Reimer L.J."/>
            <person name="Tisch D.J."/>
            <person name="King C.L."/>
            <person name="Christensen B.M."/>
            <person name="Siba P.M."/>
            <person name="Kazura J.W."/>
            <person name="Serre D."/>
            <person name="Zimmerman P.A."/>
        </authorList>
    </citation>
    <scope>NUCLEOTIDE SEQUENCE</scope>
    <source>
        <strain evidence="1">pt0022</strain>
    </source>
</reference>
<proteinExistence type="predicted"/>
<dbReference type="WBParaSite" id="mrna-Wban_09090">
    <property type="protein sequence ID" value="mrna-Wban_09090"/>
    <property type="gene ID" value="Wban_09090"/>
</dbReference>
<evidence type="ECO:0000313" key="2">
    <source>
        <dbReference type="WBParaSite" id="mrna-Wban_09090"/>
    </source>
</evidence>
<sequence>MKLVEKWSQLPKCGVVVEIEMIATINEEEERRGRVCAGIGVGGWVRNENGKITSAGYCKEG</sequence>
<accession>A0AAF5Q2E5</accession>